<dbReference type="EMBL" id="AFYH01238986">
    <property type="status" value="NOT_ANNOTATED_CDS"/>
    <property type="molecule type" value="Genomic_DNA"/>
</dbReference>
<protein>
    <recommendedName>
        <fullName evidence="3">Sulfatase N-terminal domain-containing protein</fullName>
    </recommendedName>
</protein>
<sequence length="312" mass="35039">MEKFITTSTKEKRPFFLYYASHHTHYPQFASKQYTGQSLRGPFGDSLMELDGSVGAIVHTLRENGVENNTLILFTSDNGILGIAKIKGEGLEPKNARDCKNRKSPFRGGERERLYAGLVKCPLAGITHQMASTLDFLPTIAALTKTNLPPVPLDGYDIQSVLFNKGPVNYPYDPVEKIGVFAVRYGRYKAHFYTQDEEGKTYKKNIIFCMGCNALGVVIHLLPTRHDPPLLFDLETDPAENYNLSSDPSYKHILEKIQAEKKKFDSEMRFGESQMNLGWDSTLEPCCDPTCQPKPSCCKCPTSRPEKIASRV</sequence>
<evidence type="ECO:0000256" key="2">
    <source>
        <dbReference type="ARBA" id="ARBA00008779"/>
    </source>
</evidence>
<dbReference type="Gene3D" id="3.40.720.10">
    <property type="entry name" value="Alkaline Phosphatase, subunit A"/>
    <property type="match status" value="1"/>
</dbReference>
<reference evidence="4" key="3">
    <citation type="submission" date="2025-09" db="UniProtKB">
        <authorList>
            <consortium name="Ensembl"/>
        </authorList>
    </citation>
    <scope>IDENTIFICATION</scope>
</reference>
<keyword evidence="5" id="KW-1185">Reference proteome</keyword>
<evidence type="ECO:0000313" key="5">
    <source>
        <dbReference type="Proteomes" id="UP000008672"/>
    </source>
</evidence>
<accession>H3AB57</accession>
<evidence type="ECO:0000256" key="1">
    <source>
        <dbReference type="ARBA" id="ARBA00001913"/>
    </source>
</evidence>
<dbReference type="InterPro" id="IPR017850">
    <property type="entry name" value="Alkaline_phosphatase_core_sf"/>
</dbReference>
<dbReference type="Pfam" id="PF00884">
    <property type="entry name" value="Sulfatase"/>
    <property type="match status" value="1"/>
</dbReference>
<feature type="domain" description="Sulfatase N-terminal" evidence="3">
    <location>
        <begin position="4"/>
        <end position="142"/>
    </location>
</feature>
<proteinExistence type="inferred from homology"/>
<dbReference type="InterPro" id="IPR000917">
    <property type="entry name" value="Sulfatase_N"/>
</dbReference>
<dbReference type="PANTHER" id="PTHR42693">
    <property type="entry name" value="ARYLSULFATASE FAMILY MEMBER"/>
    <property type="match status" value="1"/>
</dbReference>
<dbReference type="GeneTree" id="ENSGT00940000157610"/>
<name>H3AB57_LATCH</name>
<evidence type="ECO:0000259" key="3">
    <source>
        <dbReference type="Pfam" id="PF00884"/>
    </source>
</evidence>
<organism evidence="4 5">
    <name type="scientific">Latimeria chalumnae</name>
    <name type="common">Coelacanth</name>
    <dbReference type="NCBI Taxonomy" id="7897"/>
    <lineage>
        <taxon>Eukaryota</taxon>
        <taxon>Metazoa</taxon>
        <taxon>Chordata</taxon>
        <taxon>Craniata</taxon>
        <taxon>Vertebrata</taxon>
        <taxon>Euteleostomi</taxon>
        <taxon>Coelacanthiformes</taxon>
        <taxon>Coelacanthidae</taxon>
        <taxon>Latimeria</taxon>
    </lineage>
</organism>
<dbReference type="Proteomes" id="UP000008672">
    <property type="component" value="Unassembled WGS sequence"/>
</dbReference>
<dbReference type="PANTHER" id="PTHR42693:SF11">
    <property type="entry name" value="ARYLSULFATASE A"/>
    <property type="match status" value="1"/>
</dbReference>
<dbReference type="EMBL" id="AFYH01238987">
    <property type="status" value="NOT_ANNOTATED_CDS"/>
    <property type="molecule type" value="Genomic_DNA"/>
</dbReference>
<dbReference type="Pfam" id="PF14707">
    <property type="entry name" value="Sulfatase_C"/>
    <property type="match status" value="1"/>
</dbReference>
<dbReference type="Bgee" id="ENSLACG00000006104">
    <property type="expression patterns" value="Expressed in muscle tissue and 6 other cell types or tissues"/>
</dbReference>
<comment type="similarity">
    <text evidence="2">Belongs to the sulfatase family.</text>
</comment>
<dbReference type="InterPro" id="IPR050738">
    <property type="entry name" value="Sulfatase"/>
</dbReference>
<evidence type="ECO:0000313" key="4">
    <source>
        <dbReference type="Ensembl" id="ENSLACP00000006878.1"/>
    </source>
</evidence>
<comment type="cofactor">
    <cofactor evidence="1">
        <name>Ca(2+)</name>
        <dbReference type="ChEBI" id="CHEBI:29108"/>
    </cofactor>
</comment>
<dbReference type="AlphaFoldDB" id="H3AB57"/>
<reference evidence="5" key="1">
    <citation type="submission" date="2011-08" db="EMBL/GenBank/DDBJ databases">
        <title>The draft genome of Latimeria chalumnae.</title>
        <authorList>
            <person name="Di Palma F."/>
            <person name="Alfoldi J."/>
            <person name="Johnson J."/>
            <person name="Berlin A."/>
            <person name="Gnerre S."/>
            <person name="Jaffe D."/>
            <person name="MacCallum I."/>
            <person name="Young S."/>
            <person name="Walker B.J."/>
            <person name="Lander E."/>
            <person name="Lindblad-Toh K."/>
        </authorList>
    </citation>
    <scope>NUCLEOTIDE SEQUENCE [LARGE SCALE GENOMIC DNA]</scope>
    <source>
        <strain evidence="5">Wild caught</strain>
    </source>
</reference>
<dbReference type="Gene3D" id="3.30.1120.10">
    <property type="match status" value="1"/>
</dbReference>
<reference evidence="4" key="2">
    <citation type="submission" date="2025-08" db="UniProtKB">
        <authorList>
            <consortium name="Ensembl"/>
        </authorList>
    </citation>
    <scope>IDENTIFICATION</scope>
</reference>
<dbReference type="EMBL" id="AFYH01238984">
    <property type="status" value="NOT_ANNOTATED_CDS"/>
    <property type="molecule type" value="Genomic_DNA"/>
</dbReference>
<dbReference type="SUPFAM" id="SSF53649">
    <property type="entry name" value="Alkaline phosphatase-like"/>
    <property type="match status" value="1"/>
</dbReference>
<dbReference type="GO" id="GO:0004065">
    <property type="term" value="F:arylsulfatase activity"/>
    <property type="evidence" value="ECO:0007669"/>
    <property type="project" value="TreeGrafter"/>
</dbReference>
<dbReference type="EMBL" id="AFYH01238985">
    <property type="status" value="NOT_ANNOTATED_CDS"/>
    <property type="molecule type" value="Genomic_DNA"/>
</dbReference>
<dbReference type="Ensembl" id="ENSLACT00000006937.1">
    <property type="protein sequence ID" value="ENSLACP00000006878.1"/>
    <property type="gene ID" value="ENSLACG00000006104.1"/>
</dbReference>